<evidence type="ECO:0000313" key="1">
    <source>
        <dbReference type="EMBL" id="KAI5612287.1"/>
    </source>
</evidence>
<reference evidence="1" key="1">
    <citation type="submission" date="2018-07" db="EMBL/GenBank/DDBJ databases">
        <title>Comparative genomics of catfishes provides insights into carnivory and benthic adaptation.</title>
        <authorList>
            <person name="Zhang Y."/>
            <person name="Wang D."/>
            <person name="Peng Z."/>
            <person name="Zheng S."/>
            <person name="Shao F."/>
            <person name="Tao W."/>
        </authorList>
    </citation>
    <scope>NUCLEOTIDE SEQUENCE</scope>
    <source>
        <strain evidence="1">Chongqing</strain>
    </source>
</reference>
<organism evidence="1 2">
    <name type="scientific">Silurus asotus</name>
    <name type="common">Amur catfish</name>
    <name type="synonym">Parasilurus asotus</name>
    <dbReference type="NCBI Taxonomy" id="30991"/>
    <lineage>
        <taxon>Eukaryota</taxon>
        <taxon>Metazoa</taxon>
        <taxon>Chordata</taxon>
        <taxon>Craniata</taxon>
        <taxon>Vertebrata</taxon>
        <taxon>Euteleostomi</taxon>
        <taxon>Actinopterygii</taxon>
        <taxon>Neopterygii</taxon>
        <taxon>Teleostei</taxon>
        <taxon>Ostariophysi</taxon>
        <taxon>Siluriformes</taxon>
        <taxon>Siluridae</taxon>
        <taxon>Silurus</taxon>
    </lineage>
</organism>
<name>A0AAD5AA16_SILAS</name>
<accession>A0AAD5AA16</accession>
<evidence type="ECO:0000313" key="2">
    <source>
        <dbReference type="Proteomes" id="UP001205998"/>
    </source>
</evidence>
<dbReference type="Proteomes" id="UP001205998">
    <property type="component" value="Unassembled WGS sequence"/>
</dbReference>
<keyword evidence="2" id="KW-1185">Reference proteome</keyword>
<dbReference type="AlphaFoldDB" id="A0AAD5AA16"/>
<gene>
    <name evidence="1" type="ORF">C0J50_0955</name>
</gene>
<sequence>MHYPAITGAIYIPPSITDTYYSPPAVQRLPHNFLKAAPYILIRQELLCKCKADDPHPPTLAPVPVNVTRFLQDLYVYISRTTPQLEASAWISLRLTGARFGIPRQQMLRHVVRA</sequence>
<comment type="caution">
    <text evidence="1">The sequence shown here is derived from an EMBL/GenBank/DDBJ whole genome shotgun (WGS) entry which is preliminary data.</text>
</comment>
<protein>
    <submittedName>
        <fullName evidence="1">Uncharacterized protein</fullName>
    </submittedName>
</protein>
<proteinExistence type="predicted"/>
<dbReference type="EMBL" id="MU564352">
    <property type="protein sequence ID" value="KAI5612287.1"/>
    <property type="molecule type" value="Genomic_DNA"/>
</dbReference>